<gene>
    <name evidence="1" type="ORF">AC478_02270</name>
</gene>
<evidence type="ECO:0008006" key="3">
    <source>
        <dbReference type="Google" id="ProtNLM"/>
    </source>
</evidence>
<sequence length="144" mass="15782">MTKKYGVLLIVAVLAVVIVSFSVNDTEESLVFAHNSDCSTVDKAAGEAFTVKITFKNTGKTEGTWSINIAFEDNSWYQVGTPQNLTLMPEQTETVIWNGVVPANATVGSVARLVVYYDDSYKALDWWIRVVPGAELSIKSSIVE</sequence>
<name>A0A0M0BT25_9ARCH</name>
<proteinExistence type="predicted"/>
<accession>A0A0M0BT25</accession>
<organism evidence="1 2">
    <name type="scientific">miscellaneous Crenarchaeota group-1 archaeon SG8-32-3</name>
    <dbReference type="NCBI Taxonomy" id="1685125"/>
    <lineage>
        <taxon>Archaea</taxon>
        <taxon>Candidatus Bathyarchaeota</taxon>
        <taxon>MCG-1</taxon>
    </lineage>
</organism>
<protein>
    <recommendedName>
        <fullName evidence="3">DUF4352 domain-containing protein</fullName>
    </recommendedName>
</protein>
<evidence type="ECO:0000313" key="1">
    <source>
        <dbReference type="EMBL" id="KON31767.1"/>
    </source>
</evidence>
<dbReference type="EMBL" id="LFWV01000025">
    <property type="protein sequence ID" value="KON31767.1"/>
    <property type="molecule type" value="Genomic_DNA"/>
</dbReference>
<dbReference type="Gene3D" id="2.60.40.10">
    <property type="entry name" value="Immunoglobulins"/>
    <property type="match status" value="1"/>
</dbReference>
<dbReference type="AlphaFoldDB" id="A0A0M0BT25"/>
<evidence type="ECO:0000313" key="2">
    <source>
        <dbReference type="Proteomes" id="UP000054016"/>
    </source>
</evidence>
<dbReference type="InterPro" id="IPR013783">
    <property type="entry name" value="Ig-like_fold"/>
</dbReference>
<comment type="caution">
    <text evidence="1">The sequence shown here is derived from an EMBL/GenBank/DDBJ whole genome shotgun (WGS) entry which is preliminary data.</text>
</comment>
<reference evidence="2" key="1">
    <citation type="submission" date="2015-06" db="EMBL/GenBank/DDBJ databases">
        <title>New insights into the roles of widespread benthic archaea in carbon and nitrogen cycling.</title>
        <authorList>
            <person name="Lazar C.S."/>
            <person name="Baker B.J."/>
            <person name="Seitz K.W."/>
            <person name="Hyde A.S."/>
            <person name="Dick G.J."/>
            <person name="Hinrichs K.-U."/>
            <person name="Teske A.P."/>
        </authorList>
    </citation>
    <scope>NUCLEOTIDE SEQUENCE [LARGE SCALE GENOMIC DNA]</scope>
</reference>
<dbReference type="Proteomes" id="UP000054016">
    <property type="component" value="Unassembled WGS sequence"/>
</dbReference>